<sequence length="571" mass="64794">MVQNMQPSLPQDDPNKEQRRDSLNRQQKAYQFDYDSLSPLALLKDVPPVENFSSKYIAERILATSELPANMLAADARTFLDPLDELQDYEDFFTLLQLPAVAKIYQTDRSFAEQRLSGANPMVLRLLDASDPRAQTLAGLSSLHPLFDLGQELQQKNIYIADYTGTDEHYRAPALVGGGTYEKGRKYLPKPRAFFAWRWTGVRDRGEMTPIAIQLDPTPNSHVYTPFDPPVDWLFAKLCVQVADANHHEMSSHLARTHLVMEPIAIVTARQLAQNHPLNLLLKPHFRFMLTNNDLARSYLIAPGGPVDELLAGTLAETIEISREAYSTWSLDEFALPAELKNRGMDDPNQLPHYPYRDDGLLLWNAIETFVSGYLQFFYPTPGAIAQDVELQTWAQELASDSGGKVKGMPDQINTVKQLIEIVTTIIFTCGPQHSAVNFSQYEYMSFAANMPLAAYRDIPRITAAGNLEVITENDILRLLPPYKRAADQLQIMFILSAYRYDRLGYYDKSFRELYRMSFDEVFAGTQIELLASQFQQNLNMAEQKIDANNQKRVIPYFSLKPSLVLNSISM</sequence>
<proteinExistence type="predicted"/>
<dbReference type="Proteomes" id="UP000702425">
    <property type="component" value="Unassembled WGS sequence"/>
</dbReference>
<evidence type="ECO:0000259" key="6">
    <source>
        <dbReference type="PROSITE" id="PS51393"/>
    </source>
</evidence>
<evidence type="ECO:0000256" key="4">
    <source>
        <dbReference type="ARBA" id="ARBA00023004"/>
    </source>
</evidence>
<accession>A0ABX2CYY0</accession>
<evidence type="ECO:0000313" key="7">
    <source>
        <dbReference type="EMBL" id="NQE35511.1"/>
    </source>
</evidence>
<comment type="caution">
    <text evidence="7">The sequence shown here is derived from an EMBL/GenBank/DDBJ whole genome shotgun (WGS) entry which is preliminary data.</text>
</comment>
<feature type="domain" description="Lipoxygenase" evidence="6">
    <location>
        <begin position="7"/>
        <end position="571"/>
    </location>
</feature>
<dbReference type="Gene3D" id="1.20.245.10">
    <property type="entry name" value="Lipoxygenase-1, Domain 5"/>
    <property type="match status" value="1"/>
</dbReference>
<dbReference type="SUPFAM" id="SSF48484">
    <property type="entry name" value="Lipoxigenase"/>
    <property type="match status" value="1"/>
</dbReference>
<organism evidence="7 8">
    <name type="scientific">Microcoleus asticus IPMA8</name>
    <dbReference type="NCBI Taxonomy" id="2563858"/>
    <lineage>
        <taxon>Bacteria</taxon>
        <taxon>Bacillati</taxon>
        <taxon>Cyanobacteriota</taxon>
        <taxon>Cyanophyceae</taxon>
        <taxon>Oscillatoriophycideae</taxon>
        <taxon>Oscillatoriales</taxon>
        <taxon>Microcoleaceae</taxon>
        <taxon>Microcoleus</taxon>
        <taxon>Microcoleus asticus</taxon>
    </lineage>
</organism>
<dbReference type="Pfam" id="PF00305">
    <property type="entry name" value="Lipoxygenase"/>
    <property type="match status" value="1"/>
</dbReference>
<feature type="compositionally biased region" description="Basic and acidic residues" evidence="5">
    <location>
        <begin position="13"/>
        <end position="23"/>
    </location>
</feature>
<dbReference type="InterPro" id="IPR036226">
    <property type="entry name" value="LipOase_C_sf"/>
</dbReference>
<evidence type="ECO:0000256" key="1">
    <source>
        <dbReference type="ARBA" id="ARBA00001962"/>
    </source>
</evidence>
<feature type="region of interest" description="Disordered" evidence="5">
    <location>
        <begin position="1"/>
        <end position="24"/>
    </location>
</feature>
<dbReference type="GO" id="GO:0016165">
    <property type="term" value="F:linoleate 13S-lipoxygenase activity"/>
    <property type="evidence" value="ECO:0007669"/>
    <property type="project" value="UniProtKB-EC"/>
</dbReference>
<dbReference type="InterPro" id="IPR000907">
    <property type="entry name" value="LipOase"/>
</dbReference>
<evidence type="ECO:0000256" key="2">
    <source>
        <dbReference type="ARBA" id="ARBA00022723"/>
    </source>
</evidence>
<dbReference type="PANTHER" id="PTHR11771">
    <property type="entry name" value="LIPOXYGENASE"/>
    <property type="match status" value="1"/>
</dbReference>
<keyword evidence="8" id="KW-1185">Reference proteome</keyword>
<keyword evidence="2" id="KW-0479">Metal-binding</keyword>
<evidence type="ECO:0000256" key="3">
    <source>
        <dbReference type="ARBA" id="ARBA00023002"/>
    </source>
</evidence>
<protein>
    <submittedName>
        <fullName evidence="7">Linoleate 9/13-lipoxygenase</fullName>
        <ecNumber evidence="7">1.13.11.12</ecNumber>
    </submittedName>
</protein>
<dbReference type="EMBL" id="SRRZ01000057">
    <property type="protein sequence ID" value="NQE35511.1"/>
    <property type="molecule type" value="Genomic_DNA"/>
</dbReference>
<reference evidence="7 8" key="1">
    <citation type="journal article" date="2020" name="Sci. Rep.">
        <title>A novel cyanobacterial geosmin producer, revising GeoA distribution and dispersion patterns in Bacteria.</title>
        <authorList>
            <person name="Churro C."/>
            <person name="Semedo-Aguiar A.P."/>
            <person name="Silva A.D."/>
            <person name="Pereira-Leal J.B."/>
            <person name="Leite R.B."/>
        </authorList>
    </citation>
    <scope>NUCLEOTIDE SEQUENCE [LARGE SCALE GENOMIC DNA]</scope>
    <source>
        <strain evidence="7 8">IPMA8</strain>
    </source>
</reference>
<keyword evidence="4" id="KW-0408">Iron</keyword>
<keyword evidence="3 7" id="KW-0560">Oxidoreductase</keyword>
<dbReference type="EC" id="1.13.11.12" evidence="7"/>
<evidence type="ECO:0000313" key="8">
    <source>
        <dbReference type="Proteomes" id="UP000702425"/>
    </source>
</evidence>
<comment type="cofactor">
    <cofactor evidence="1">
        <name>Fe cation</name>
        <dbReference type="ChEBI" id="CHEBI:24875"/>
    </cofactor>
</comment>
<dbReference type="InterPro" id="IPR020833">
    <property type="entry name" value="LipOase_Fe_BS"/>
</dbReference>
<dbReference type="PROSITE" id="PS51393">
    <property type="entry name" value="LIPOXYGENASE_3"/>
    <property type="match status" value="1"/>
</dbReference>
<gene>
    <name evidence="7" type="primary">lox</name>
    <name evidence="7" type="ORF">E5S67_03243</name>
</gene>
<dbReference type="PROSITE" id="PS00711">
    <property type="entry name" value="LIPOXYGENASE_1"/>
    <property type="match status" value="1"/>
</dbReference>
<evidence type="ECO:0000256" key="5">
    <source>
        <dbReference type="SAM" id="MobiDB-lite"/>
    </source>
</evidence>
<dbReference type="InterPro" id="IPR013819">
    <property type="entry name" value="LipOase_C"/>
</dbReference>
<dbReference type="PRINTS" id="PR00087">
    <property type="entry name" value="LIPOXYGENASE"/>
</dbReference>
<dbReference type="Gene3D" id="3.10.450.60">
    <property type="match status" value="1"/>
</dbReference>
<name>A0ABX2CYY0_9CYAN</name>